<dbReference type="GO" id="GO:0005634">
    <property type="term" value="C:nucleus"/>
    <property type="evidence" value="ECO:0007669"/>
    <property type="project" value="UniProtKB-SubCell"/>
</dbReference>
<keyword evidence="7" id="KW-1185">Reference proteome</keyword>
<dbReference type="PANTHER" id="PTHR18829:SF0">
    <property type="entry name" value="PROTEIN YAE1 HOMOLOG"/>
    <property type="match status" value="1"/>
</dbReference>
<dbReference type="EMBL" id="LR900512">
    <property type="protein sequence ID" value="CAD7245937.1"/>
    <property type="molecule type" value="Genomic_DNA"/>
</dbReference>
<dbReference type="InterPro" id="IPR019191">
    <property type="entry name" value="Essential_protein_Yae1_N"/>
</dbReference>
<dbReference type="Pfam" id="PF09811">
    <property type="entry name" value="Yae1_N"/>
    <property type="match status" value="1"/>
</dbReference>
<dbReference type="OrthoDB" id="20086at2759"/>
<evidence type="ECO:0000256" key="3">
    <source>
        <dbReference type="ARBA" id="ARBA00022490"/>
    </source>
</evidence>
<dbReference type="InterPro" id="IPR038881">
    <property type="entry name" value="Yae1-like"/>
</dbReference>
<gene>
    <name evidence="6" type="ORF">DSTB1V02_LOCUS5803</name>
</gene>
<keyword evidence="4" id="KW-0539">Nucleus</keyword>
<reference evidence="6" key="1">
    <citation type="submission" date="2020-11" db="EMBL/GenBank/DDBJ databases">
        <authorList>
            <person name="Tran Van P."/>
        </authorList>
    </citation>
    <scope>NUCLEOTIDE SEQUENCE</scope>
</reference>
<dbReference type="GO" id="GO:0005737">
    <property type="term" value="C:cytoplasm"/>
    <property type="evidence" value="ECO:0007669"/>
    <property type="project" value="UniProtKB-SubCell"/>
</dbReference>
<comment type="subcellular location">
    <subcellularLocation>
        <location evidence="2">Cytoplasm</location>
    </subcellularLocation>
    <subcellularLocation>
        <location evidence="1">Nucleus</location>
    </subcellularLocation>
</comment>
<evidence type="ECO:0000256" key="2">
    <source>
        <dbReference type="ARBA" id="ARBA00004496"/>
    </source>
</evidence>
<evidence type="ECO:0000256" key="4">
    <source>
        <dbReference type="ARBA" id="ARBA00023242"/>
    </source>
</evidence>
<dbReference type="PANTHER" id="PTHR18829">
    <property type="entry name" value="PROTEIN YAE1 HOMOLOG"/>
    <property type="match status" value="1"/>
</dbReference>
<organism evidence="6">
    <name type="scientific">Darwinula stevensoni</name>
    <dbReference type="NCBI Taxonomy" id="69355"/>
    <lineage>
        <taxon>Eukaryota</taxon>
        <taxon>Metazoa</taxon>
        <taxon>Ecdysozoa</taxon>
        <taxon>Arthropoda</taxon>
        <taxon>Crustacea</taxon>
        <taxon>Oligostraca</taxon>
        <taxon>Ostracoda</taxon>
        <taxon>Podocopa</taxon>
        <taxon>Podocopida</taxon>
        <taxon>Darwinulocopina</taxon>
        <taxon>Darwinuloidea</taxon>
        <taxon>Darwinulidae</taxon>
        <taxon>Darwinula</taxon>
    </lineage>
</organism>
<dbReference type="EMBL" id="CAJPEV010000995">
    <property type="protein sequence ID" value="CAG0890007.1"/>
    <property type="molecule type" value="Genomic_DNA"/>
</dbReference>
<dbReference type="Proteomes" id="UP000677054">
    <property type="component" value="Unassembled WGS sequence"/>
</dbReference>
<evidence type="ECO:0000256" key="1">
    <source>
        <dbReference type="ARBA" id="ARBA00004123"/>
    </source>
</evidence>
<keyword evidence="3" id="KW-0963">Cytoplasm</keyword>
<feature type="domain" description="Essential protein Yae1 N-terminal" evidence="5">
    <location>
        <begin position="28"/>
        <end position="65"/>
    </location>
</feature>
<evidence type="ECO:0000313" key="7">
    <source>
        <dbReference type="Proteomes" id="UP000677054"/>
    </source>
</evidence>
<proteinExistence type="predicted"/>
<accession>A0A7R9A6Q4</accession>
<dbReference type="AlphaFoldDB" id="A0A7R9A6Q4"/>
<protein>
    <recommendedName>
        <fullName evidence="5">Essential protein Yae1 N-terminal domain-containing protein</fullName>
    </recommendedName>
</protein>
<sequence>MDEGIDVDELERDSEALEKKAKALQKEGYREGISAREEESLQEGFDAAYKEMFDAAFDLGEIRGMILFVETYLQSPKVEAWKVTLDKLQEKLKSASPSQPLQEVTDAITALKAEIHHELVDCWISRSSSTSTLHYLLDVMLVDYPTYWMSNPVLELKVVEGSHHTSVMIEPEEERESMRMAEDWQKNDAKLCLSSAFAKLTPALIPAPRVIYFAHDIIMPSRDEELCDFWHDSLIKLVTLHPPVSSGMREYYTRAFFPSSRKETFLWELLKDNLESLLNDSKSVRKPVSKLGSTSCLQTLQQKKAFILLNFVTRVLALDFRYKVEPIESTLAYQTFFQKSSGSYRGTASKSLLGLYAKTFTREMPGSEFLLFQTLFTLMSECQRRGLSRDELATQGICYPLAVELFSEMHHNLDSKSLHRALRNLQPVWLALMVISLALQDAIRVINISPFSSPQEVLGAMSCLVSECEKQAKTGRCRVSTKDLIQSVLFFCHFLKMYLQFHPASSSALRKGQSSSGESLRDLADKIINYTAVLKSLDGASLTYIHSILIACTIKF</sequence>
<name>A0A7R9A6Q4_9CRUS</name>
<evidence type="ECO:0000313" key="6">
    <source>
        <dbReference type="EMBL" id="CAD7245937.1"/>
    </source>
</evidence>
<evidence type="ECO:0000259" key="5">
    <source>
        <dbReference type="Pfam" id="PF09811"/>
    </source>
</evidence>